<comment type="function">
    <text evidence="9">CRISPR (clustered regularly interspaced short palindromic repeat), is an adaptive immune system that provides protection against mobile genetic elements (viruses, transposable elements and conjugative plasmids). CRISPR clusters contain sequences complementary to antecedent mobile elements and target invading nucleic acids. CRISPR clusters are transcribed and processed into CRISPR RNA (crRNA). Functions as a ssRNA-specific endoribonuclease. Involved in the integration of spacer DNA into the CRISPR cassette.</text>
</comment>
<reference evidence="10 11" key="1">
    <citation type="submission" date="2019-06" db="EMBL/GenBank/DDBJ databases">
        <title>Nitrosomonas stercoris KYUHI-S whole genome shotgun sequence.</title>
        <authorList>
            <person name="Nakagawa T."/>
            <person name="Tsuchiya Y."/>
            <person name="Takahashi R."/>
        </authorList>
    </citation>
    <scope>NUCLEOTIDE SEQUENCE [LARGE SCALE GENOMIC DNA]</scope>
    <source>
        <strain evidence="10 11">KYUHI-S</strain>
    </source>
</reference>
<dbReference type="GO" id="GO:0016787">
    <property type="term" value="F:hydrolase activity"/>
    <property type="evidence" value="ECO:0007669"/>
    <property type="project" value="UniProtKB-KW"/>
</dbReference>
<dbReference type="EMBL" id="AP019755">
    <property type="protein sequence ID" value="BBL34606.1"/>
    <property type="molecule type" value="Genomic_DNA"/>
</dbReference>
<protein>
    <recommendedName>
        <fullName evidence="9">CRISPR-associated endoribonuclease Cas2</fullName>
        <ecNumber evidence="9">3.1.-.-</ecNumber>
    </recommendedName>
</protein>
<sequence>MNFERAFGALLTHLRVLGATSLPAHSRYRASSTMLHMNRNLYLVAYDVCNPRRLYKVCRYLKRYKVGGQKSVFELWITPAELRTIRADLDELLDAQEDRLHILSLDPRMKTRCYGKASTFTAQYFCVV</sequence>
<gene>
    <name evidence="9" type="primary">cas2</name>
    <name evidence="10" type="ORF">Nstercoris_00845</name>
</gene>
<accession>A0A4Y1YKH8</accession>
<evidence type="ECO:0000256" key="5">
    <source>
        <dbReference type="ARBA" id="ARBA00022759"/>
    </source>
</evidence>
<dbReference type="GO" id="GO:0051607">
    <property type="term" value="P:defense response to virus"/>
    <property type="evidence" value="ECO:0007669"/>
    <property type="project" value="UniProtKB-UniRule"/>
</dbReference>
<dbReference type="CDD" id="cd09725">
    <property type="entry name" value="Cas2_I_II_III"/>
    <property type="match status" value="1"/>
</dbReference>
<dbReference type="PANTHER" id="PTHR34405:SF3">
    <property type="entry name" value="CRISPR-ASSOCIATED ENDORIBONUCLEASE CAS2 3"/>
    <property type="match status" value="1"/>
</dbReference>
<dbReference type="PANTHER" id="PTHR34405">
    <property type="entry name" value="CRISPR-ASSOCIATED ENDORIBONUCLEASE CAS2"/>
    <property type="match status" value="1"/>
</dbReference>
<evidence type="ECO:0000313" key="10">
    <source>
        <dbReference type="EMBL" id="BBL34606.1"/>
    </source>
</evidence>
<evidence type="ECO:0000256" key="9">
    <source>
        <dbReference type="HAMAP-Rule" id="MF_01471"/>
    </source>
</evidence>
<dbReference type="Proteomes" id="UP000316473">
    <property type="component" value="Chromosome"/>
</dbReference>
<organism evidence="10 11">
    <name type="scientific">Nitrosomonas stercoris</name>
    <dbReference type="NCBI Taxonomy" id="1444684"/>
    <lineage>
        <taxon>Bacteria</taxon>
        <taxon>Pseudomonadati</taxon>
        <taxon>Pseudomonadota</taxon>
        <taxon>Betaproteobacteria</taxon>
        <taxon>Nitrosomonadales</taxon>
        <taxon>Nitrosomonadaceae</taxon>
        <taxon>Nitrosomonas</taxon>
    </lineage>
</organism>
<keyword evidence="4 9" id="KW-0479">Metal-binding</keyword>
<dbReference type="GO" id="GO:0043571">
    <property type="term" value="P:maintenance of CRISPR repeat elements"/>
    <property type="evidence" value="ECO:0007669"/>
    <property type="project" value="UniProtKB-UniRule"/>
</dbReference>
<keyword evidence="11" id="KW-1185">Reference proteome</keyword>
<evidence type="ECO:0000256" key="4">
    <source>
        <dbReference type="ARBA" id="ARBA00022723"/>
    </source>
</evidence>
<dbReference type="GO" id="GO:0046872">
    <property type="term" value="F:metal ion binding"/>
    <property type="evidence" value="ECO:0007669"/>
    <property type="project" value="UniProtKB-UniRule"/>
</dbReference>
<evidence type="ECO:0000256" key="6">
    <source>
        <dbReference type="ARBA" id="ARBA00022801"/>
    </source>
</evidence>
<dbReference type="Pfam" id="PF09827">
    <property type="entry name" value="CRISPR_Cas2"/>
    <property type="match status" value="1"/>
</dbReference>
<keyword evidence="7 9" id="KW-0460">Magnesium</keyword>
<comment type="subunit">
    <text evidence="9">Homodimer, forms a heterotetramer with a Cas1 homodimer.</text>
</comment>
<evidence type="ECO:0000256" key="8">
    <source>
        <dbReference type="ARBA" id="ARBA00023118"/>
    </source>
</evidence>
<evidence type="ECO:0000313" key="11">
    <source>
        <dbReference type="Proteomes" id="UP000316473"/>
    </source>
</evidence>
<dbReference type="InterPro" id="IPR021127">
    <property type="entry name" value="CRISPR_associated_Cas2"/>
</dbReference>
<dbReference type="KEGG" id="nst:Nstercoris_00845"/>
<dbReference type="AlphaFoldDB" id="A0A4Y1YKH8"/>
<keyword evidence="6 9" id="KW-0378">Hydrolase</keyword>
<dbReference type="NCBIfam" id="TIGR01573">
    <property type="entry name" value="cas2"/>
    <property type="match status" value="1"/>
</dbReference>
<comment type="cofactor">
    <cofactor evidence="1 9">
        <name>Mg(2+)</name>
        <dbReference type="ChEBI" id="CHEBI:18420"/>
    </cofactor>
</comment>
<proteinExistence type="inferred from homology"/>
<dbReference type="SUPFAM" id="SSF143430">
    <property type="entry name" value="TTP0101/SSO1404-like"/>
    <property type="match status" value="1"/>
</dbReference>
<evidence type="ECO:0000256" key="1">
    <source>
        <dbReference type="ARBA" id="ARBA00001946"/>
    </source>
</evidence>
<dbReference type="EC" id="3.1.-.-" evidence="9"/>
<evidence type="ECO:0000256" key="2">
    <source>
        <dbReference type="ARBA" id="ARBA00009959"/>
    </source>
</evidence>
<dbReference type="InterPro" id="IPR019199">
    <property type="entry name" value="Virulence_VapD/CRISPR_Cas2"/>
</dbReference>
<evidence type="ECO:0000256" key="3">
    <source>
        <dbReference type="ARBA" id="ARBA00022722"/>
    </source>
</evidence>
<dbReference type="Gene3D" id="3.30.70.240">
    <property type="match status" value="1"/>
</dbReference>
<keyword evidence="3 9" id="KW-0540">Nuclease</keyword>
<comment type="similarity">
    <text evidence="2 9">Belongs to the CRISPR-associated endoribonuclease Cas2 protein family.</text>
</comment>
<dbReference type="HAMAP" id="MF_01471">
    <property type="entry name" value="Cas2"/>
    <property type="match status" value="1"/>
</dbReference>
<evidence type="ECO:0000256" key="7">
    <source>
        <dbReference type="ARBA" id="ARBA00022842"/>
    </source>
</evidence>
<dbReference type="GO" id="GO:0004521">
    <property type="term" value="F:RNA endonuclease activity"/>
    <property type="evidence" value="ECO:0007669"/>
    <property type="project" value="InterPro"/>
</dbReference>
<name>A0A4Y1YKH8_9PROT</name>
<keyword evidence="5 9" id="KW-0255">Endonuclease</keyword>
<feature type="binding site" evidence="9">
    <location>
        <position position="47"/>
    </location>
    <ligand>
        <name>Mg(2+)</name>
        <dbReference type="ChEBI" id="CHEBI:18420"/>
        <note>catalytic</note>
    </ligand>
</feature>
<keyword evidence="8 9" id="KW-0051">Antiviral defense</keyword>